<keyword evidence="6" id="KW-0597">Phosphoprotein</keyword>
<proteinExistence type="predicted"/>
<dbReference type="PROSITE" id="PS00675">
    <property type="entry name" value="SIGMA54_INTERACT_1"/>
    <property type="match status" value="1"/>
</dbReference>
<evidence type="ECO:0000256" key="1">
    <source>
        <dbReference type="ARBA" id="ARBA00022741"/>
    </source>
</evidence>
<protein>
    <submittedName>
        <fullName evidence="9">Sigma-54-dependent Fis family transcriptional regulator</fullName>
    </submittedName>
</protein>
<dbReference type="SUPFAM" id="SSF52540">
    <property type="entry name" value="P-loop containing nucleoside triphosphate hydrolases"/>
    <property type="match status" value="1"/>
</dbReference>
<dbReference type="InterPro" id="IPR058031">
    <property type="entry name" value="AAA_lid_NorR"/>
</dbReference>
<dbReference type="InterPro" id="IPR025944">
    <property type="entry name" value="Sigma_54_int_dom_CS"/>
</dbReference>
<dbReference type="InterPro" id="IPR001789">
    <property type="entry name" value="Sig_transdc_resp-reg_receiver"/>
</dbReference>
<evidence type="ECO:0000256" key="5">
    <source>
        <dbReference type="ARBA" id="ARBA00023163"/>
    </source>
</evidence>
<feature type="domain" description="Response regulatory" evidence="8">
    <location>
        <begin position="3"/>
        <end position="117"/>
    </location>
</feature>
<name>A0A523UV72_UNCT6</name>
<dbReference type="Pfam" id="PF25601">
    <property type="entry name" value="AAA_lid_14"/>
    <property type="match status" value="1"/>
</dbReference>
<dbReference type="PROSITE" id="PS00676">
    <property type="entry name" value="SIGMA54_INTERACT_2"/>
    <property type="match status" value="1"/>
</dbReference>
<dbReference type="SUPFAM" id="SSF52172">
    <property type="entry name" value="CheY-like"/>
    <property type="match status" value="1"/>
</dbReference>
<evidence type="ECO:0000313" key="9">
    <source>
        <dbReference type="EMBL" id="TET46219.1"/>
    </source>
</evidence>
<organism evidence="9 10">
    <name type="scientific">candidate division TA06 bacterium</name>
    <dbReference type="NCBI Taxonomy" id="2250710"/>
    <lineage>
        <taxon>Bacteria</taxon>
        <taxon>Bacteria division TA06</taxon>
    </lineage>
</organism>
<evidence type="ECO:0000313" key="10">
    <source>
        <dbReference type="Proteomes" id="UP000315525"/>
    </source>
</evidence>
<evidence type="ECO:0000256" key="3">
    <source>
        <dbReference type="ARBA" id="ARBA00023015"/>
    </source>
</evidence>
<evidence type="ECO:0000259" key="7">
    <source>
        <dbReference type="PROSITE" id="PS50045"/>
    </source>
</evidence>
<dbReference type="InterPro" id="IPR025662">
    <property type="entry name" value="Sigma_54_int_dom_ATP-bd_1"/>
</dbReference>
<accession>A0A523UV72</accession>
<evidence type="ECO:0000259" key="8">
    <source>
        <dbReference type="PROSITE" id="PS50110"/>
    </source>
</evidence>
<dbReference type="InterPro" id="IPR003593">
    <property type="entry name" value="AAA+_ATPase"/>
</dbReference>
<dbReference type="PROSITE" id="PS50045">
    <property type="entry name" value="SIGMA54_INTERACT_4"/>
    <property type="match status" value="1"/>
</dbReference>
<gene>
    <name evidence="9" type="ORF">E3J62_05085</name>
</gene>
<dbReference type="EMBL" id="SOJN01000063">
    <property type="protein sequence ID" value="TET46219.1"/>
    <property type="molecule type" value="Genomic_DNA"/>
</dbReference>
<dbReference type="PRINTS" id="PR01590">
    <property type="entry name" value="HTHFIS"/>
</dbReference>
<reference evidence="9 10" key="1">
    <citation type="submission" date="2019-03" db="EMBL/GenBank/DDBJ databases">
        <title>Metabolic potential of uncultured bacteria and archaea associated with petroleum seepage in deep-sea sediments.</title>
        <authorList>
            <person name="Dong X."/>
            <person name="Hubert C."/>
        </authorList>
    </citation>
    <scope>NUCLEOTIDE SEQUENCE [LARGE SCALE GENOMIC DNA]</scope>
    <source>
        <strain evidence="9">E44_bin18</strain>
    </source>
</reference>
<dbReference type="InterPro" id="IPR011006">
    <property type="entry name" value="CheY-like_superfamily"/>
</dbReference>
<evidence type="ECO:0000256" key="4">
    <source>
        <dbReference type="ARBA" id="ARBA00023125"/>
    </source>
</evidence>
<dbReference type="GO" id="GO:0000160">
    <property type="term" value="P:phosphorelay signal transduction system"/>
    <property type="evidence" value="ECO:0007669"/>
    <property type="project" value="InterPro"/>
</dbReference>
<keyword evidence="1" id="KW-0547">Nucleotide-binding</keyword>
<keyword evidence="2" id="KW-0067">ATP-binding</keyword>
<dbReference type="InterPro" id="IPR025943">
    <property type="entry name" value="Sigma_54_int_dom_ATP-bd_2"/>
</dbReference>
<dbReference type="InterPro" id="IPR002197">
    <property type="entry name" value="HTH_Fis"/>
</dbReference>
<dbReference type="Pfam" id="PF00072">
    <property type="entry name" value="Response_reg"/>
    <property type="match status" value="1"/>
</dbReference>
<dbReference type="InterPro" id="IPR002078">
    <property type="entry name" value="Sigma_54_int"/>
</dbReference>
<evidence type="ECO:0000256" key="2">
    <source>
        <dbReference type="ARBA" id="ARBA00022840"/>
    </source>
</evidence>
<feature type="domain" description="Sigma-54 factor interaction" evidence="7">
    <location>
        <begin position="142"/>
        <end position="372"/>
    </location>
</feature>
<dbReference type="GO" id="GO:0043565">
    <property type="term" value="F:sequence-specific DNA binding"/>
    <property type="evidence" value="ECO:0007669"/>
    <property type="project" value="InterPro"/>
</dbReference>
<dbReference type="GO" id="GO:0006355">
    <property type="term" value="P:regulation of DNA-templated transcription"/>
    <property type="evidence" value="ECO:0007669"/>
    <property type="project" value="InterPro"/>
</dbReference>
<dbReference type="Pfam" id="PF02954">
    <property type="entry name" value="HTH_8"/>
    <property type="match status" value="1"/>
</dbReference>
<dbReference type="PROSITE" id="PS50110">
    <property type="entry name" value="RESPONSE_REGULATORY"/>
    <property type="match status" value="1"/>
</dbReference>
<dbReference type="CDD" id="cd00156">
    <property type="entry name" value="REC"/>
    <property type="match status" value="1"/>
</dbReference>
<dbReference type="PANTHER" id="PTHR32071">
    <property type="entry name" value="TRANSCRIPTIONAL REGULATORY PROTEIN"/>
    <property type="match status" value="1"/>
</dbReference>
<sequence>MSFTVLAIREDKYKESVENILNGDQYDTIWAKNEDEVIEHAASGVGGLILFDADMPYVERENLLERLRKVNGHLKVVGLTKDPTLTDALETLRMGADDYIHIPSELRRLRKIADSAYKKWVKSRDQKTPYDGHKKRYAFDAVIGESDGIKEVLHIARKVVETGASPVLIRGETGTGKELIARAIHYNSSKADQPFVEINCTAIPETLLEAELFGHERGAFTDAKRQKKGLFELADGGMLFLDEIGKMSVNLQIKLLKAIEDKRFRRLGGTSDIKVKVNIMAATNINLEEALSEGTFREDLYFRLNMVCIEVPPLRKRGRDAIILARHFITRFNEEYGKNVTAMSPDAEECLLNYSWPGNVRELKNVVERSVLLGSGDLITLESLPPALRSGKRIRENMGAGNIIVPIPPGGISLADAEKILVKSILKITGWNKSKAARILKISRPRLARKIQKYEIVKE</sequence>
<dbReference type="Gene3D" id="1.10.8.60">
    <property type="match status" value="1"/>
</dbReference>
<keyword evidence="3" id="KW-0805">Transcription regulation</keyword>
<evidence type="ECO:0000256" key="6">
    <source>
        <dbReference type="PROSITE-ProRule" id="PRU00169"/>
    </source>
</evidence>
<dbReference type="Proteomes" id="UP000315525">
    <property type="component" value="Unassembled WGS sequence"/>
</dbReference>
<keyword evidence="4" id="KW-0238">DNA-binding</keyword>
<dbReference type="CDD" id="cd00009">
    <property type="entry name" value="AAA"/>
    <property type="match status" value="1"/>
</dbReference>
<dbReference type="InterPro" id="IPR027417">
    <property type="entry name" value="P-loop_NTPase"/>
</dbReference>
<dbReference type="GO" id="GO:0005524">
    <property type="term" value="F:ATP binding"/>
    <property type="evidence" value="ECO:0007669"/>
    <property type="project" value="UniProtKB-KW"/>
</dbReference>
<dbReference type="Gene3D" id="3.40.50.2300">
    <property type="match status" value="1"/>
</dbReference>
<comment type="caution">
    <text evidence="9">The sequence shown here is derived from an EMBL/GenBank/DDBJ whole genome shotgun (WGS) entry which is preliminary data.</text>
</comment>
<dbReference type="InterPro" id="IPR009057">
    <property type="entry name" value="Homeodomain-like_sf"/>
</dbReference>
<dbReference type="FunFam" id="3.40.50.300:FF:000006">
    <property type="entry name" value="DNA-binding transcriptional regulator NtrC"/>
    <property type="match status" value="1"/>
</dbReference>
<feature type="modified residue" description="4-aspartylphosphate" evidence="6">
    <location>
        <position position="52"/>
    </location>
</feature>
<dbReference type="SMART" id="SM00382">
    <property type="entry name" value="AAA"/>
    <property type="match status" value="1"/>
</dbReference>
<dbReference type="AlphaFoldDB" id="A0A523UV72"/>
<dbReference type="Gene3D" id="1.10.10.60">
    <property type="entry name" value="Homeodomain-like"/>
    <property type="match status" value="1"/>
</dbReference>
<keyword evidence="5" id="KW-0804">Transcription</keyword>
<dbReference type="PROSITE" id="PS00688">
    <property type="entry name" value="SIGMA54_INTERACT_3"/>
    <property type="match status" value="1"/>
</dbReference>
<dbReference type="SUPFAM" id="SSF46689">
    <property type="entry name" value="Homeodomain-like"/>
    <property type="match status" value="1"/>
</dbReference>
<dbReference type="Pfam" id="PF00158">
    <property type="entry name" value="Sigma54_activat"/>
    <property type="match status" value="1"/>
</dbReference>
<dbReference type="Gene3D" id="3.40.50.300">
    <property type="entry name" value="P-loop containing nucleotide triphosphate hydrolases"/>
    <property type="match status" value="1"/>
</dbReference>
<dbReference type="SMART" id="SM00448">
    <property type="entry name" value="REC"/>
    <property type="match status" value="1"/>
</dbReference>